<feature type="chain" id="PRO_5009920471" evidence="1">
    <location>
        <begin position="22"/>
        <end position="538"/>
    </location>
</feature>
<reference evidence="3" key="1">
    <citation type="submission" date="2016-11" db="EMBL/GenBank/DDBJ databases">
        <authorList>
            <person name="Varghese N."/>
            <person name="Submissions S."/>
        </authorList>
    </citation>
    <scope>NUCLEOTIDE SEQUENCE [LARGE SCALE GENOMIC DNA]</scope>
    <source>
        <strain evidence="3">DSM 15518</strain>
    </source>
</reference>
<dbReference type="EMBL" id="FRAE01000050">
    <property type="protein sequence ID" value="SHK25592.1"/>
    <property type="molecule type" value="Genomic_DNA"/>
</dbReference>
<protein>
    <submittedName>
        <fullName evidence="2">Uncharacterized protein</fullName>
    </submittedName>
</protein>
<feature type="signal peptide" evidence="1">
    <location>
        <begin position="1"/>
        <end position="21"/>
    </location>
</feature>
<dbReference type="Proteomes" id="UP000242497">
    <property type="component" value="Unassembled WGS sequence"/>
</dbReference>
<dbReference type="AlphaFoldDB" id="A0A1M6QZD9"/>
<dbReference type="STRING" id="1123349.SAMN02744037_01989"/>
<keyword evidence="1" id="KW-0732">Signal</keyword>
<name>A0A1M6QZD9_9FIRM</name>
<evidence type="ECO:0000313" key="2">
    <source>
        <dbReference type="EMBL" id="SHK25592.1"/>
    </source>
</evidence>
<proteinExistence type="predicted"/>
<accession>A0A1M6QZD9</accession>
<evidence type="ECO:0000313" key="3">
    <source>
        <dbReference type="Proteomes" id="UP000242497"/>
    </source>
</evidence>
<dbReference type="OrthoDB" id="1703838at2"/>
<sequence length="538" mass="62061">MKRILSLIVALVLLFSTFSYADKNSPYRDGYIEGYIKDRLDDVIQIEEYDGTLHTFTFTNDSIFIIDDRDAKLIDFKPGMEVYATLEGRKINYIESYSTQNPGYVKEGSIIRVGTVSKIDRNQISLKFATGDEETFFTSPATITIKDGQNVDLSTIYIGDRVKLYFDEINSSIVSKIYIQGDSILIKNLYKGKIGGSNNIEDTITLENVQHFKNGKWEKQKDIMTIPYNNEVPIYIGGAKVPYKNLKYYKGKTAYMVIKDFFGSDKIEKMVIKNQYEAVFSDKIEDINFYSESFELENKRNIGFNDGTIIIKSGRIVDKYSLNSESDAYVIADGRNGSLMADIIYVYNEDINNSNIGQSYIYSGKLDEIDEYSITLDDFYLLDKNEWESFDKKKDLYYDEDTYIYDLDNNKELTTEEFYTLDAEDENYYGYIYTDGDRISAIYVQEKMDSLLKQRTTNGVVETIYEDSKIGWTLKLQDAKDWSSRKEEWLPKNTSITVSIDKAVLIKNAKAITTEDIKAGDRLYIVRDDIYGKIIIVK</sequence>
<gene>
    <name evidence="2" type="ORF">SAMN02744037_01989</name>
</gene>
<organism evidence="2 3">
    <name type="scientific">Tepidibacter formicigenes DSM 15518</name>
    <dbReference type="NCBI Taxonomy" id="1123349"/>
    <lineage>
        <taxon>Bacteria</taxon>
        <taxon>Bacillati</taxon>
        <taxon>Bacillota</taxon>
        <taxon>Clostridia</taxon>
        <taxon>Peptostreptococcales</taxon>
        <taxon>Peptostreptococcaceae</taxon>
        <taxon>Tepidibacter</taxon>
    </lineage>
</organism>
<evidence type="ECO:0000256" key="1">
    <source>
        <dbReference type="SAM" id="SignalP"/>
    </source>
</evidence>
<dbReference type="RefSeq" id="WP_072889551.1">
    <property type="nucleotide sequence ID" value="NZ_FRAE01000050.1"/>
</dbReference>
<keyword evidence="3" id="KW-1185">Reference proteome</keyword>